<dbReference type="EMBL" id="JASCZI010245901">
    <property type="protein sequence ID" value="MED6214770.1"/>
    <property type="molecule type" value="Genomic_DNA"/>
</dbReference>
<name>A0ABU6YXQ4_9FABA</name>
<feature type="non-terminal residue" evidence="1">
    <location>
        <position position="1"/>
    </location>
</feature>
<protein>
    <submittedName>
        <fullName evidence="1">Uncharacterized protein</fullName>
    </submittedName>
</protein>
<proteinExistence type="predicted"/>
<gene>
    <name evidence="1" type="ORF">PIB30_106571</name>
</gene>
<sequence>AAAFIIFILHRHPFHLHSSYFSHAASQPSTSFTQSRICHHRRRITRLAAAATSRFHRRLIKHPAAVATSHVSDLVLQLPRHSRSGLSTSLYSCHAPPSPSFSSSKRQGAEMDARKKSLKLRNKKLEEMYFFFWKKCI</sequence>
<keyword evidence="2" id="KW-1185">Reference proteome</keyword>
<evidence type="ECO:0000313" key="1">
    <source>
        <dbReference type="EMBL" id="MED6214770.1"/>
    </source>
</evidence>
<organism evidence="1 2">
    <name type="scientific">Stylosanthes scabra</name>
    <dbReference type="NCBI Taxonomy" id="79078"/>
    <lineage>
        <taxon>Eukaryota</taxon>
        <taxon>Viridiplantae</taxon>
        <taxon>Streptophyta</taxon>
        <taxon>Embryophyta</taxon>
        <taxon>Tracheophyta</taxon>
        <taxon>Spermatophyta</taxon>
        <taxon>Magnoliopsida</taxon>
        <taxon>eudicotyledons</taxon>
        <taxon>Gunneridae</taxon>
        <taxon>Pentapetalae</taxon>
        <taxon>rosids</taxon>
        <taxon>fabids</taxon>
        <taxon>Fabales</taxon>
        <taxon>Fabaceae</taxon>
        <taxon>Papilionoideae</taxon>
        <taxon>50 kb inversion clade</taxon>
        <taxon>dalbergioids sensu lato</taxon>
        <taxon>Dalbergieae</taxon>
        <taxon>Pterocarpus clade</taxon>
        <taxon>Stylosanthes</taxon>
    </lineage>
</organism>
<reference evidence="1 2" key="1">
    <citation type="journal article" date="2023" name="Plants (Basel)">
        <title>Bridging the Gap: Combining Genomics and Transcriptomics Approaches to Understand Stylosanthes scabra, an Orphan Legume from the Brazilian Caatinga.</title>
        <authorList>
            <person name="Ferreira-Neto J.R.C."/>
            <person name="da Silva M.D."/>
            <person name="Binneck E."/>
            <person name="de Melo N.F."/>
            <person name="da Silva R.H."/>
            <person name="de Melo A.L.T.M."/>
            <person name="Pandolfi V."/>
            <person name="Bustamante F.O."/>
            <person name="Brasileiro-Vidal A.C."/>
            <person name="Benko-Iseppon A.M."/>
        </authorList>
    </citation>
    <scope>NUCLEOTIDE SEQUENCE [LARGE SCALE GENOMIC DNA]</scope>
    <source>
        <tissue evidence="1">Leaves</tissue>
    </source>
</reference>
<accession>A0ABU6YXQ4</accession>
<evidence type="ECO:0000313" key="2">
    <source>
        <dbReference type="Proteomes" id="UP001341840"/>
    </source>
</evidence>
<dbReference type="Proteomes" id="UP001341840">
    <property type="component" value="Unassembled WGS sequence"/>
</dbReference>
<comment type="caution">
    <text evidence="1">The sequence shown here is derived from an EMBL/GenBank/DDBJ whole genome shotgun (WGS) entry which is preliminary data.</text>
</comment>